<feature type="signal peptide" evidence="1">
    <location>
        <begin position="1"/>
        <end position="29"/>
    </location>
</feature>
<keyword evidence="1" id="KW-0732">Signal</keyword>
<evidence type="ECO:0000256" key="1">
    <source>
        <dbReference type="SAM" id="SignalP"/>
    </source>
</evidence>
<evidence type="ECO:0000259" key="2">
    <source>
        <dbReference type="Pfam" id="PF07811"/>
    </source>
</evidence>
<evidence type="ECO:0000313" key="4">
    <source>
        <dbReference type="Proteomes" id="UP001197247"/>
    </source>
</evidence>
<protein>
    <submittedName>
        <fullName evidence="3">Pilus assembly protein</fullName>
    </submittedName>
</protein>
<organism evidence="3 4">
    <name type="scientific">Kineosporia corallincola</name>
    <dbReference type="NCBI Taxonomy" id="2835133"/>
    <lineage>
        <taxon>Bacteria</taxon>
        <taxon>Bacillati</taxon>
        <taxon>Actinomycetota</taxon>
        <taxon>Actinomycetes</taxon>
        <taxon>Kineosporiales</taxon>
        <taxon>Kineosporiaceae</taxon>
        <taxon>Kineosporia</taxon>
    </lineage>
</organism>
<accession>A0ABS5TQ65</accession>
<name>A0ABS5TQ65_9ACTN</name>
<dbReference type="Pfam" id="PF07811">
    <property type="entry name" value="TadE"/>
    <property type="match status" value="1"/>
</dbReference>
<keyword evidence="4" id="KW-1185">Reference proteome</keyword>
<dbReference type="Proteomes" id="UP001197247">
    <property type="component" value="Unassembled WGS sequence"/>
</dbReference>
<proteinExistence type="predicted"/>
<reference evidence="3 4" key="1">
    <citation type="submission" date="2021-05" db="EMBL/GenBank/DDBJ databases">
        <title>Kineosporia and Streptomyces sp. nov. two new marine actinobacteria isolated from Coral.</title>
        <authorList>
            <person name="Buangrab K."/>
            <person name="Sutthacheep M."/>
            <person name="Yeemin T."/>
            <person name="Harunari E."/>
            <person name="Igarashi Y."/>
            <person name="Kanchanasin P."/>
            <person name="Tanasupawat S."/>
            <person name="Phongsopitanun W."/>
        </authorList>
    </citation>
    <scope>NUCLEOTIDE SEQUENCE [LARGE SCALE GENOMIC DNA]</scope>
    <source>
        <strain evidence="3 4">J2-2</strain>
    </source>
</reference>
<evidence type="ECO:0000313" key="3">
    <source>
        <dbReference type="EMBL" id="MBT0773240.1"/>
    </source>
</evidence>
<gene>
    <name evidence="3" type="ORF">KIH74_30125</name>
</gene>
<feature type="chain" id="PRO_5047094538" evidence="1">
    <location>
        <begin position="30"/>
        <end position="112"/>
    </location>
</feature>
<comment type="caution">
    <text evidence="3">The sequence shown here is derived from an EMBL/GenBank/DDBJ whole genome shotgun (WGS) entry which is preliminary data.</text>
</comment>
<dbReference type="EMBL" id="JAHBAY010000016">
    <property type="protein sequence ID" value="MBT0773240.1"/>
    <property type="molecule type" value="Genomic_DNA"/>
</dbReference>
<sequence length="112" mass="10926">MVIFPAVLLVIFAVVQGALYYFASSSALAAAQEGARTAAGENSSAAAGQQAAGAFSARVAGNMLQTPGVVASRTATTATVTVSGHSLSVLPGFAGIGISQTASVPVERLTGG</sequence>
<feature type="domain" description="TadE-like" evidence="2">
    <location>
        <begin position="2"/>
        <end position="36"/>
    </location>
</feature>
<dbReference type="InterPro" id="IPR012495">
    <property type="entry name" value="TadE-like_dom"/>
</dbReference>